<accession>A0A1G8YEI6</accession>
<sequence>MGERWNSGDPDGPRTPDRTHRTGEAEAPLSPDERGPAGDAGSPRPTGGQAYAGDADRLRAHGRQRHGAGTDGRRAGDEDPHRHTGGEETHGNGVPGLLAREERDKLTQRLQHAVTTFVDAPQESVREADRVIEEATSRLTALLAERHRNLRSSWSEGPGTKAAEGTATAPDGPHGVAEGGAAADTERLRLALRDYREFAERLLRT</sequence>
<feature type="compositionally biased region" description="Basic and acidic residues" evidence="1">
    <location>
        <begin position="11"/>
        <end position="24"/>
    </location>
</feature>
<dbReference type="RefSeq" id="WP_245769285.1">
    <property type="nucleotide sequence ID" value="NZ_FNFF01000004.1"/>
</dbReference>
<proteinExistence type="predicted"/>
<name>A0A1G8YEI6_9ACTN</name>
<evidence type="ECO:0000256" key="1">
    <source>
        <dbReference type="SAM" id="MobiDB-lite"/>
    </source>
</evidence>
<protein>
    <submittedName>
        <fullName evidence="2">Uncharacterized protein</fullName>
    </submittedName>
</protein>
<gene>
    <name evidence="2" type="ORF">SAMN05421806_10422</name>
</gene>
<organism evidence="2 3">
    <name type="scientific">Streptomyces indicus</name>
    <dbReference type="NCBI Taxonomy" id="417292"/>
    <lineage>
        <taxon>Bacteria</taxon>
        <taxon>Bacillati</taxon>
        <taxon>Actinomycetota</taxon>
        <taxon>Actinomycetes</taxon>
        <taxon>Kitasatosporales</taxon>
        <taxon>Streptomycetaceae</taxon>
        <taxon>Streptomyces</taxon>
    </lineage>
</organism>
<evidence type="ECO:0000313" key="3">
    <source>
        <dbReference type="Proteomes" id="UP000199155"/>
    </source>
</evidence>
<dbReference type="STRING" id="417292.SAMN05421806_10422"/>
<dbReference type="AlphaFoldDB" id="A0A1G8YEI6"/>
<keyword evidence="3" id="KW-1185">Reference proteome</keyword>
<feature type="region of interest" description="Disordered" evidence="1">
    <location>
        <begin position="1"/>
        <end position="99"/>
    </location>
</feature>
<evidence type="ECO:0000313" key="2">
    <source>
        <dbReference type="EMBL" id="SDK01248.1"/>
    </source>
</evidence>
<dbReference type="EMBL" id="FNFF01000004">
    <property type="protein sequence ID" value="SDK01248.1"/>
    <property type="molecule type" value="Genomic_DNA"/>
</dbReference>
<reference evidence="2 3" key="1">
    <citation type="submission" date="2016-10" db="EMBL/GenBank/DDBJ databases">
        <authorList>
            <person name="de Groot N.N."/>
        </authorList>
    </citation>
    <scope>NUCLEOTIDE SEQUENCE [LARGE SCALE GENOMIC DNA]</scope>
    <source>
        <strain evidence="2 3">CGMCC 4.5727</strain>
    </source>
</reference>
<dbReference type="Proteomes" id="UP000199155">
    <property type="component" value="Unassembled WGS sequence"/>
</dbReference>
<feature type="compositionally biased region" description="Basic and acidic residues" evidence="1">
    <location>
        <begin position="71"/>
        <end position="90"/>
    </location>
</feature>
<feature type="region of interest" description="Disordered" evidence="1">
    <location>
        <begin position="150"/>
        <end position="182"/>
    </location>
</feature>